<gene>
    <name evidence="18" type="ORF">ETF27_00410</name>
</gene>
<dbReference type="GO" id="GO:0015288">
    <property type="term" value="F:porin activity"/>
    <property type="evidence" value="ECO:0007669"/>
    <property type="project" value="UniProtKB-KW"/>
</dbReference>
<dbReference type="Pfam" id="PF02563">
    <property type="entry name" value="Poly_export"/>
    <property type="match status" value="1"/>
</dbReference>
<dbReference type="EMBL" id="SDIK01000005">
    <property type="protein sequence ID" value="TXJ63373.1"/>
    <property type="molecule type" value="Genomic_DNA"/>
</dbReference>
<dbReference type="Gene3D" id="3.30.1950.10">
    <property type="entry name" value="wza like domain"/>
    <property type="match status" value="1"/>
</dbReference>
<evidence type="ECO:0000256" key="10">
    <source>
        <dbReference type="ARBA" id="ARBA00023114"/>
    </source>
</evidence>
<evidence type="ECO:0000256" key="12">
    <source>
        <dbReference type="ARBA" id="ARBA00023139"/>
    </source>
</evidence>
<evidence type="ECO:0000256" key="14">
    <source>
        <dbReference type="ARBA" id="ARBA00023288"/>
    </source>
</evidence>
<evidence type="ECO:0000313" key="19">
    <source>
        <dbReference type="Proteomes" id="UP000321612"/>
    </source>
</evidence>
<keyword evidence="14" id="KW-0449">Lipoprotein</keyword>
<dbReference type="Pfam" id="PF22461">
    <property type="entry name" value="SLBB_2"/>
    <property type="match status" value="1"/>
</dbReference>
<dbReference type="PROSITE" id="PS51257">
    <property type="entry name" value="PROKAR_LIPOPROTEIN"/>
    <property type="match status" value="1"/>
</dbReference>
<name>A0A5C8GQ17_9BACT</name>
<dbReference type="GO" id="GO:0015159">
    <property type="term" value="F:polysaccharide transmembrane transporter activity"/>
    <property type="evidence" value="ECO:0007669"/>
    <property type="project" value="InterPro"/>
</dbReference>
<evidence type="ECO:0000256" key="6">
    <source>
        <dbReference type="ARBA" id="ARBA00022692"/>
    </source>
</evidence>
<feature type="domain" description="Polysaccharide export protein N-terminal" evidence="16">
    <location>
        <begin position="45"/>
        <end position="138"/>
    </location>
</feature>
<keyword evidence="11 15" id="KW-0472">Membrane</keyword>
<feature type="domain" description="SLBB" evidence="17">
    <location>
        <begin position="142"/>
        <end position="222"/>
    </location>
</feature>
<dbReference type="InterPro" id="IPR049712">
    <property type="entry name" value="Poly_export"/>
</dbReference>
<evidence type="ECO:0000256" key="15">
    <source>
        <dbReference type="SAM" id="Phobius"/>
    </source>
</evidence>
<evidence type="ECO:0000256" key="5">
    <source>
        <dbReference type="ARBA" id="ARBA00022597"/>
    </source>
</evidence>
<dbReference type="OrthoDB" id="662756at2"/>
<reference evidence="19" key="1">
    <citation type="submission" date="2019-05" db="EMBL/GenBank/DDBJ databases">
        <title>Prevotella brunnea sp. nov., isolated from a wound of a patient.</title>
        <authorList>
            <person name="Buhl M."/>
        </authorList>
    </citation>
    <scope>NUCLEOTIDE SEQUENCE [LARGE SCALE GENOMIC DNA]</scope>
    <source>
        <strain evidence="19">A2672</strain>
    </source>
</reference>
<keyword evidence="19" id="KW-1185">Reference proteome</keyword>
<dbReference type="Proteomes" id="UP000321612">
    <property type="component" value="Unassembled WGS sequence"/>
</dbReference>
<sequence length="260" mass="28828">MKKLLLPLFVCAILLTIVAGCGSSRKIVYWQNIDSISLAASKGLYDARIMPKDELNILVQTTDPATSEPFNLRQPNQYTIDEHRISGYLVDNDGYINFPLVGKIHVAGLTKNECEDLLKSKIQPYMSRTENPLVAVRMSSYRVTVTGEVNHPGVIPVNTEKMSVMEALAAAGDLTIYGKRDNVILLREDANGEKHKTRLNLNDANIINSPYFYLQQNDILYVAPNSVKAKNSEIGSSTTIWFSVVGILTSLASLIVNILR</sequence>
<evidence type="ECO:0000256" key="3">
    <source>
        <dbReference type="ARBA" id="ARBA00022448"/>
    </source>
</evidence>
<comment type="caution">
    <text evidence="18">The sequence shown here is derived from an EMBL/GenBank/DDBJ whole genome shotgun (WGS) entry which is preliminary data.</text>
</comment>
<dbReference type="PANTHER" id="PTHR33619">
    <property type="entry name" value="POLYSACCHARIDE EXPORT PROTEIN GFCE-RELATED"/>
    <property type="match status" value="1"/>
</dbReference>
<keyword evidence="5" id="KW-0762">Sugar transport</keyword>
<evidence type="ECO:0000256" key="4">
    <source>
        <dbReference type="ARBA" id="ARBA00022452"/>
    </source>
</evidence>
<dbReference type="GO" id="GO:0046930">
    <property type="term" value="C:pore complex"/>
    <property type="evidence" value="ECO:0007669"/>
    <property type="project" value="UniProtKB-KW"/>
</dbReference>
<organism evidence="18 19">
    <name type="scientific">Prevotella brunnea</name>
    <dbReference type="NCBI Taxonomy" id="2508867"/>
    <lineage>
        <taxon>Bacteria</taxon>
        <taxon>Pseudomonadati</taxon>
        <taxon>Bacteroidota</taxon>
        <taxon>Bacteroidia</taxon>
        <taxon>Bacteroidales</taxon>
        <taxon>Prevotellaceae</taxon>
        <taxon>Prevotella</taxon>
    </lineage>
</organism>
<evidence type="ECO:0000256" key="9">
    <source>
        <dbReference type="ARBA" id="ARBA00023065"/>
    </source>
</evidence>
<keyword evidence="10" id="KW-0626">Porin</keyword>
<dbReference type="Gene3D" id="3.10.560.10">
    <property type="entry name" value="Outer membrane lipoprotein wza domain like"/>
    <property type="match status" value="1"/>
</dbReference>
<keyword evidence="12" id="KW-0564">Palmitate</keyword>
<dbReference type="AlphaFoldDB" id="A0A5C8GQ17"/>
<keyword evidence="9" id="KW-0406">Ion transport</keyword>
<keyword evidence="13" id="KW-0998">Cell outer membrane</keyword>
<evidence type="ECO:0000256" key="2">
    <source>
        <dbReference type="ARBA" id="ARBA00009450"/>
    </source>
</evidence>
<dbReference type="GO" id="GO:0009279">
    <property type="term" value="C:cell outer membrane"/>
    <property type="evidence" value="ECO:0007669"/>
    <property type="project" value="UniProtKB-SubCell"/>
</dbReference>
<keyword evidence="15" id="KW-1133">Transmembrane helix</keyword>
<dbReference type="InterPro" id="IPR003715">
    <property type="entry name" value="Poly_export_N"/>
</dbReference>
<accession>A0A5C8GQ17</accession>
<keyword evidence="8" id="KW-0625">Polysaccharide transport</keyword>
<dbReference type="GO" id="GO:0006811">
    <property type="term" value="P:monoatomic ion transport"/>
    <property type="evidence" value="ECO:0007669"/>
    <property type="project" value="UniProtKB-KW"/>
</dbReference>
<keyword evidence="3" id="KW-0813">Transport</keyword>
<evidence type="ECO:0000313" key="18">
    <source>
        <dbReference type="EMBL" id="TXJ63373.1"/>
    </source>
</evidence>
<evidence type="ECO:0000256" key="7">
    <source>
        <dbReference type="ARBA" id="ARBA00022729"/>
    </source>
</evidence>
<comment type="subcellular location">
    <subcellularLocation>
        <location evidence="1">Cell outer membrane</location>
        <topology evidence="1">Multi-pass membrane protein</topology>
    </subcellularLocation>
</comment>
<dbReference type="RefSeq" id="WP_130829342.1">
    <property type="nucleotide sequence ID" value="NZ_SDIK01000005.1"/>
</dbReference>
<keyword evidence="7" id="KW-0732">Signal</keyword>
<evidence type="ECO:0000259" key="16">
    <source>
        <dbReference type="Pfam" id="PF02563"/>
    </source>
</evidence>
<evidence type="ECO:0000259" key="17">
    <source>
        <dbReference type="Pfam" id="PF22461"/>
    </source>
</evidence>
<comment type="similarity">
    <text evidence="2">Belongs to the BexD/CtrA/VexA family.</text>
</comment>
<evidence type="ECO:0000256" key="11">
    <source>
        <dbReference type="ARBA" id="ARBA00023136"/>
    </source>
</evidence>
<proteinExistence type="inferred from homology"/>
<feature type="transmembrane region" description="Helical" evidence="15">
    <location>
        <begin position="240"/>
        <end position="259"/>
    </location>
</feature>
<keyword evidence="4" id="KW-1134">Transmembrane beta strand</keyword>
<evidence type="ECO:0000256" key="13">
    <source>
        <dbReference type="ARBA" id="ARBA00023237"/>
    </source>
</evidence>
<evidence type="ECO:0000256" key="1">
    <source>
        <dbReference type="ARBA" id="ARBA00004571"/>
    </source>
</evidence>
<keyword evidence="6 15" id="KW-0812">Transmembrane</keyword>
<protein>
    <submittedName>
        <fullName evidence="18">Polysaccharide export protein</fullName>
    </submittedName>
</protein>
<evidence type="ECO:0000256" key="8">
    <source>
        <dbReference type="ARBA" id="ARBA00023047"/>
    </source>
</evidence>
<dbReference type="PANTHER" id="PTHR33619:SF3">
    <property type="entry name" value="POLYSACCHARIDE EXPORT PROTEIN GFCE-RELATED"/>
    <property type="match status" value="1"/>
</dbReference>
<dbReference type="InterPro" id="IPR054765">
    <property type="entry name" value="SLBB_dom"/>
</dbReference>